<dbReference type="RefSeq" id="WP_051307484.1">
    <property type="nucleotide sequence ID" value="NZ_CP021081.1"/>
</dbReference>
<sequence>MTHPAPATPEPIHDDLRPLWPDLLAGHPKAVHEARKLSRKVSAELALTSGTRRERRAWRDLRRALAPLRDHDITGDHLLTALTRAGTPQPELAAFRQDWARRRAALHAHLTLPDPPGPAPKAGGTRKAARKTLARHATHLIREAHIVLNSRDAEAWHDWRKELKTYRYTLDTLIPTPKVLKATLDALGRMQDAEVVLDLLGRPEWTHPGTASLQRREHRARTRAQTRVRELWPDLRALLEAHAEGQGLKAKKT</sequence>
<dbReference type="InterPro" id="IPR038186">
    <property type="entry name" value="CHAD_dom_sf"/>
</dbReference>
<name>A0A221SUZ1_9DEIO</name>
<reference evidence="2 3" key="1">
    <citation type="submission" date="2017-05" db="EMBL/GenBank/DDBJ databases">
        <title>The complete genome sequence of Deinococcus ficus isolated from the rhizosphere of the Ficus religiosa L. in Taiwan.</title>
        <authorList>
            <person name="Wu K.-M."/>
            <person name="Liao T.-L."/>
            <person name="Liu Y.-M."/>
            <person name="Young C.-C."/>
            <person name="Tsai S.-F."/>
        </authorList>
    </citation>
    <scope>NUCLEOTIDE SEQUENCE [LARGE SCALE GENOMIC DNA]</scope>
    <source>
        <strain evidence="2 3">CC-FR2-10</strain>
    </source>
</reference>
<gene>
    <name evidence="2" type="ORF">DFI_05080</name>
</gene>
<protein>
    <submittedName>
        <fullName evidence="2">CHAD domain-containing protein</fullName>
    </submittedName>
</protein>
<dbReference type="PROSITE" id="PS51708">
    <property type="entry name" value="CHAD"/>
    <property type="match status" value="1"/>
</dbReference>
<feature type="domain" description="CHAD" evidence="1">
    <location>
        <begin position="1"/>
        <end position="237"/>
    </location>
</feature>
<evidence type="ECO:0000313" key="3">
    <source>
        <dbReference type="Proteomes" id="UP000259030"/>
    </source>
</evidence>
<dbReference type="PANTHER" id="PTHR39339">
    <property type="entry name" value="SLR1444 PROTEIN"/>
    <property type="match status" value="1"/>
</dbReference>
<evidence type="ECO:0000313" key="2">
    <source>
        <dbReference type="EMBL" id="ASN80465.1"/>
    </source>
</evidence>
<evidence type="ECO:0000259" key="1">
    <source>
        <dbReference type="PROSITE" id="PS51708"/>
    </source>
</evidence>
<dbReference type="Pfam" id="PF05235">
    <property type="entry name" value="CHAD"/>
    <property type="match status" value="1"/>
</dbReference>
<dbReference type="STRING" id="317577.GCA_000419625_00120"/>
<dbReference type="Gene3D" id="1.40.20.10">
    <property type="entry name" value="CHAD domain"/>
    <property type="match status" value="1"/>
</dbReference>
<proteinExistence type="predicted"/>
<dbReference type="AlphaFoldDB" id="A0A221SUZ1"/>
<dbReference type="KEGG" id="dfc:DFI_05080"/>
<dbReference type="PANTHER" id="PTHR39339:SF1">
    <property type="entry name" value="CHAD DOMAIN-CONTAINING PROTEIN"/>
    <property type="match status" value="1"/>
</dbReference>
<dbReference type="Proteomes" id="UP000259030">
    <property type="component" value="Chromosome"/>
</dbReference>
<dbReference type="SMART" id="SM00880">
    <property type="entry name" value="CHAD"/>
    <property type="match status" value="1"/>
</dbReference>
<dbReference type="InterPro" id="IPR007899">
    <property type="entry name" value="CHAD_dom"/>
</dbReference>
<keyword evidence="3" id="KW-1185">Reference proteome</keyword>
<accession>A0A221SUZ1</accession>
<dbReference type="EMBL" id="CP021081">
    <property type="protein sequence ID" value="ASN80465.1"/>
    <property type="molecule type" value="Genomic_DNA"/>
</dbReference>
<organism evidence="2 3">
    <name type="scientific">Deinococcus ficus</name>
    <dbReference type="NCBI Taxonomy" id="317577"/>
    <lineage>
        <taxon>Bacteria</taxon>
        <taxon>Thermotogati</taxon>
        <taxon>Deinococcota</taxon>
        <taxon>Deinococci</taxon>
        <taxon>Deinococcales</taxon>
        <taxon>Deinococcaceae</taxon>
        <taxon>Deinococcus</taxon>
    </lineage>
</organism>